<evidence type="ECO:0000313" key="2">
    <source>
        <dbReference type="EMBL" id="OGD68504.1"/>
    </source>
</evidence>
<dbReference type="Proteomes" id="UP000185891">
    <property type="component" value="Unassembled WGS sequence"/>
</dbReference>
<evidence type="ECO:0000256" key="1">
    <source>
        <dbReference type="SAM" id="Phobius"/>
    </source>
</evidence>
<dbReference type="AlphaFoldDB" id="A0A1F5EMR3"/>
<dbReference type="Pfam" id="PF04070">
    <property type="entry name" value="DUF378"/>
    <property type="match status" value="1"/>
</dbReference>
<sequence length="69" mass="7585">MCSTTWGKIAYWLTIIGGINWGLVGLGNFMGTNLNLVYMLLGTWPMIESIVYLLVGVSAISLIFVCRKA</sequence>
<name>A0A1F5EMR3_9BACT</name>
<feature type="transmembrane region" description="Helical" evidence="1">
    <location>
        <begin position="49"/>
        <end position="66"/>
    </location>
</feature>
<comment type="caution">
    <text evidence="2">The sequence shown here is derived from an EMBL/GenBank/DDBJ whole genome shotgun (WGS) entry which is preliminary data.</text>
</comment>
<keyword evidence="1" id="KW-1133">Transmembrane helix</keyword>
<evidence type="ECO:0008006" key="4">
    <source>
        <dbReference type="Google" id="ProtNLM"/>
    </source>
</evidence>
<reference evidence="2 3" key="1">
    <citation type="journal article" date="2016" name="Nat. Commun.">
        <title>Thousands of microbial genomes shed light on interconnected biogeochemical processes in an aquifer system.</title>
        <authorList>
            <person name="Anantharaman K."/>
            <person name="Brown C.T."/>
            <person name="Hug L.A."/>
            <person name="Sharon I."/>
            <person name="Castelle C.J."/>
            <person name="Probst A.J."/>
            <person name="Thomas B.C."/>
            <person name="Singh A."/>
            <person name="Wilkins M.J."/>
            <person name="Karaoz U."/>
            <person name="Brodie E.L."/>
            <person name="Williams K.H."/>
            <person name="Hubbard S.S."/>
            <person name="Banfield J.F."/>
        </authorList>
    </citation>
    <scope>NUCLEOTIDE SEQUENCE [LARGE SCALE GENOMIC DNA]</scope>
</reference>
<dbReference type="EMBL" id="MFAA01000033">
    <property type="protein sequence ID" value="OGD68504.1"/>
    <property type="molecule type" value="Genomic_DNA"/>
</dbReference>
<organism evidence="2 3">
    <name type="scientific">Candidatus Campbellbacteria bacterium RIFCSPHIGHO2_12_FULL_35_10</name>
    <dbReference type="NCBI Taxonomy" id="1797578"/>
    <lineage>
        <taxon>Bacteria</taxon>
        <taxon>Candidatus Campbelliibacteriota</taxon>
    </lineage>
</organism>
<accession>A0A1F5EMR3</accession>
<dbReference type="PANTHER" id="PTHR37304">
    <property type="entry name" value="MEMBRANE PROTEIN-RELATED"/>
    <property type="match status" value="1"/>
</dbReference>
<keyword evidence="1" id="KW-0472">Membrane</keyword>
<proteinExistence type="predicted"/>
<keyword evidence="1" id="KW-0812">Transmembrane</keyword>
<feature type="transmembrane region" description="Helical" evidence="1">
    <location>
        <begin position="9"/>
        <end position="29"/>
    </location>
</feature>
<gene>
    <name evidence="2" type="ORF">A3E89_00020</name>
</gene>
<evidence type="ECO:0000313" key="3">
    <source>
        <dbReference type="Proteomes" id="UP000185891"/>
    </source>
</evidence>
<dbReference type="PANTHER" id="PTHR37304:SF1">
    <property type="entry name" value="MEMBRANE PROTEIN"/>
    <property type="match status" value="1"/>
</dbReference>
<protein>
    <recommendedName>
        <fullName evidence="4">DUF378 domain-containing protein</fullName>
    </recommendedName>
</protein>
<dbReference type="InterPro" id="IPR007211">
    <property type="entry name" value="DUF378"/>
</dbReference>